<protein>
    <submittedName>
        <fullName evidence="8">Uncharacterized protein</fullName>
    </submittedName>
</protein>
<dbReference type="PANTHER" id="PTHR13598">
    <property type="entry name" value="AT07567P-RELATED"/>
    <property type="match status" value="1"/>
</dbReference>
<keyword evidence="4" id="KW-0732">Signal</keyword>
<keyword evidence="3" id="KW-0812">Transmembrane</keyword>
<name>A0A1Q9D327_SYMMI</name>
<reference evidence="8 9" key="1">
    <citation type="submission" date="2016-02" db="EMBL/GenBank/DDBJ databases">
        <title>Genome analysis of coral dinoflagellate symbionts highlights evolutionary adaptations to a symbiotic lifestyle.</title>
        <authorList>
            <person name="Aranda M."/>
            <person name="Li Y."/>
            <person name="Liew Y.J."/>
            <person name="Baumgarten S."/>
            <person name="Simakov O."/>
            <person name="Wilson M."/>
            <person name="Piel J."/>
            <person name="Ashoor H."/>
            <person name="Bougouffa S."/>
            <person name="Bajic V.B."/>
            <person name="Ryu T."/>
            <person name="Ravasi T."/>
            <person name="Bayer T."/>
            <person name="Micklem G."/>
            <person name="Kim H."/>
            <person name="Bhak J."/>
            <person name="Lajeunesse T.C."/>
            <person name="Voolstra C.R."/>
        </authorList>
    </citation>
    <scope>NUCLEOTIDE SEQUENCE [LARGE SCALE GENOMIC DNA]</scope>
    <source>
        <strain evidence="8 9">CCMP2467</strain>
    </source>
</reference>
<dbReference type="GO" id="GO:0005637">
    <property type="term" value="C:nuclear inner membrane"/>
    <property type="evidence" value="ECO:0007669"/>
    <property type="project" value="UniProtKB-SubCell"/>
</dbReference>
<gene>
    <name evidence="8" type="ORF">AK812_SmicGene28962</name>
</gene>
<evidence type="ECO:0000256" key="2">
    <source>
        <dbReference type="ARBA" id="ARBA00005748"/>
    </source>
</evidence>
<keyword evidence="7" id="KW-0539">Nucleus</keyword>
<keyword evidence="9" id="KW-1185">Reference proteome</keyword>
<dbReference type="OrthoDB" id="509138at2759"/>
<dbReference type="InterPro" id="IPR019358">
    <property type="entry name" value="NEMP_fam"/>
</dbReference>
<dbReference type="Proteomes" id="UP000186817">
    <property type="component" value="Unassembled WGS sequence"/>
</dbReference>
<evidence type="ECO:0000256" key="5">
    <source>
        <dbReference type="ARBA" id="ARBA00022989"/>
    </source>
</evidence>
<comment type="subcellular location">
    <subcellularLocation>
        <location evidence="1">Nucleus inner membrane</location>
        <topology evidence="1">Multi-pass membrane protein</topology>
        <orientation evidence="1">Nucleoplasmic side</orientation>
    </subcellularLocation>
</comment>
<comment type="caution">
    <text evidence="8">The sequence shown here is derived from an EMBL/GenBank/DDBJ whole genome shotgun (WGS) entry which is preliminary data.</text>
</comment>
<dbReference type="AlphaFoldDB" id="A0A1Q9D327"/>
<sequence>MYASSMLASKFSKASVVAASKRATVGRCKTGPMKRAAWLLAFLSGGRAEQLVEFHGRDGERELLTVTSDRPERLCLRAFEQPPFYAWPVMQVYLGIQLKVIEESSGSGNQLFSWLFPGQTSRLQLDVQTQSPGLLCRIVGPWIGRLLPGVCKDCSSRCPARLHRRGEQLAVFLPPTGGCVYIRKVPADVERVRVAWHWHLDLSVFVFLMAGLTLVLAWRPLSESSVFHAGLGGLGSLVLIGTMVSFWIVKSARGTLHGTIPFGRWLTTLAAAVFAFIPAARNVILAWAWRWLPAPDWHTWLSMRDPFFELPVGWLVFGVVILICLVLVHLGAGLAIRYFASAPEPQGEVEFLIGSDGRRVDLLPPVPVAQRILGWTIWLSGLGLLLSGTHSDICSAMLVVAVLLKDHVIHLVCLVKMWREAEVQPKDLHDLMPASQMHAEASAATAQALAQLQNYLKEHPTVVRKVREDTELTLRRFSVDGSLPLQPEVPVAATSRSSCCLQ</sequence>
<evidence type="ECO:0000256" key="7">
    <source>
        <dbReference type="ARBA" id="ARBA00023242"/>
    </source>
</evidence>
<evidence type="ECO:0000313" key="9">
    <source>
        <dbReference type="Proteomes" id="UP000186817"/>
    </source>
</evidence>
<dbReference type="EMBL" id="LSRX01000753">
    <property type="protein sequence ID" value="OLP89573.1"/>
    <property type="molecule type" value="Genomic_DNA"/>
</dbReference>
<proteinExistence type="inferred from homology"/>
<evidence type="ECO:0000256" key="4">
    <source>
        <dbReference type="ARBA" id="ARBA00022729"/>
    </source>
</evidence>
<comment type="similarity">
    <text evidence="2">Belongs to the NEMP family.</text>
</comment>
<evidence type="ECO:0000256" key="6">
    <source>
        <dbReference type="ARBA" id="ARBA00023136"/>
    </source>
</evidence>
<organism evidence="8 9">
    <name type="scientific">Symbiodinium microadriaticum</name>
    <name type="common">Dinoflagellate</name>
    <name type="synonym">Zooxanthella microadriatica</name>
    <dbReference type="NCBI Taxonomy" id="2951"/>
    <lineage>
        <taxon>Eukaryota</taxon>
        <taxon>Sar</taxon>
        <taxon>Alveolata</taxon>
        <taxon>Dinophyceae</taxon>
        <taxon>Suessiales</taxon>
        <taxon>Symbiodiniaceae</taxon>
        <taxon>Symbiodinium</taxon>
    </lineage>
</organism>
<dbReference type="OMA" id="FCFYENA"/>
<evidence type="ECO:0000313" key="8">
    <source>
        <dbReference type="EMBL" id="OLP89573.1"/>
    </source>
</evidence>
<accession>A0A1Q9D327</accession>
<dbReference type="PANTHER" id="PTHR13598:SF1">
    <property type="entry name" value="AT07567P-RELATED"/>
    <property type="match status" value="1"/>
</dbReference>
<evidence type="ECO:0000256" key="3">
    <source>
        <dbReference type="ARBA" id="ARBA00022692"/>
    </source>
</evidence>
<keyword evidence="6" id="KW-0472">Membrane</keyword>
<evidence type="ECO:0000256" key="1">
    <source>
        <dbReference type="ARBA" id="ARBA00004575"/>
    </source>
</evidence>
<keyword evidence="5" id="KW-1133">Transmembrane helix</keyword>